<dbReference type="GO" id="GO:0046854">
    <property type="term" value="P:phosphatidylinositol phosphate biosynthetic process"/>
    <property type="evidence" value="ECO:0007669"/>
    <property type="project" value="InterPro"/>
</dbReference>
<evidence type="ECO:0000256" key="7">
    <source>
        <dbReference type="ARBA" id="ARBA00022842"/>
    </source>
</evidence>
<comment type="subcellular location">
    <subcellularLocation>
        <location evidence="9">Cell inner membrane</location>
        <topology evidence="9">Peripheral membrane protein</topology>
        <orientation evidence="9">Cytoplasmic side</orientation>
    </subcellularLocation>
</comment>
<dbReference type="PANTHER" id="PTHR43028">
    <property type="entry name" value="3'(2'),5'-BISPHOSPHATE NUCLEOTIDASE 1"/>
    <property type="match status" value="1"/>
</dbReference>
<dbReference type="GO" id="GO:0000287">
    <property type="term" value="F:magnesium ion binding"/>
    <property type="evidence" value="ECO:0007669"/>
    <property type="project" value="UniProtKB-UniRule"/>
</dbReference>
<dbReference type="HAMAP" id="MF_02095">
    <property type="entry name" value="CysQ"/>
    <property type="match status" value="1"/>
</dbReference>
<dbReference type="Gene3D" id="3.40.190.80">
    <property type="match status" value="1"/>
</dbReference>
<keyword evidence="8 9" id="KW-0472">Membrane</keyword>
<reference evidence="11 12" key="1">
    <citation type="submission" date="2020-08" db="EMBL/GenBank/DDBJ databases">
        <title>Genomic Encyclopedia of Type Strains, Phase IV (KMG-IV): sequencing the most valuable type-strain genomes for metagenomic binning, comparative biology and taxonomic classification.</title>
        <authorList>
            <person name="Goeker M."/>
        </authorList>
    </citation>
    <scope>NUCLEOTIDE SEQUENCE [LARGE SCALE GENOMIC DNA]</scope>
    <source>
        <strain evidence="11 12">DSM 22368</strain>
    </source>
</reference>
<accession>A0A7X0MUF3</accession>
<proteinExistence type="inferred from homology"/>
<comment type="cofactor">
    <cofactor evidence="9 10">
        <name>Mg(2+)</name>
        <dbReference type="ChEBI" id="CHEBI:18420"/>
    </cofactor>
</comment>
<feature type="binding site" evidence="10">
    <location>
        <position position="96"/>
    </location>
    <ligand>
        <name>Mg(2+)</name>
        <dbReference type="ChEBI" id="CHEBI:18420"/>
        <label>1</label>
        <note>catalytic</note>
    </ligand>
</feature>
<feature type="binding site" evidence="10">
    <location>
        <position position="99"/>
    </location>
    <ligand>
        <name>Mg(2+)</name>
        <dbReference type="ChEBI" id="CHEBI:18420"/>
        <label>1</label>
        <note>catalytic</note>
    </ligand>
</feature>
<evidence type="ECO:0000256" key="3">
    <source>
        <dbReference type="ARBA" id="ARBA00022475"/>
    </source>
</evidence>
<dbReference type="Pfam" id="PF00459">
    <property type="entry name" value="Inositol_P"/>
    <property type="match status" value="1"/>
</dbReference>
<evidence type="ECO:0000256" key="10">
    <source>
        <dbReference type="PIRSR" id="PIRSR600760-2"/>
    </source>
</evidence>
<evidence type="ECO:0000256" key="8">
    <source>
        <dbReference type="ARBA" id="ARBA00023136"/>
    </source>
</evidence>
<feature type="binding site" evidence="10">
    <location>
        <position position="76"/>
    </location>
    <ligand>
        <name>Mg(2+)</name>
        <dbReference type="ChEBI" id="CHEBI:18420"/>
        <label>1</label>
        <note>catalytic</note>
    </ligand>
</feature>
<dbReference type="AlphaFoldDB" id="A0A7X0MUF3"/>
<organism evidence="11 12">
    <name type="scientific">Pseudoteredinibacter isoporae</name>
    <dbReference type="NCBI Taxonomy" id="570281"/>
    <lineage>
        <taxon>Bacteria</taxon>
        <taxon>Pseudomonadati</taxon>
        <taxon>Pseudomonadota</taxon>
        <taxon>Gammaproteobacteria</taxon>
        <taxon>Cellvibrionales</taxon>
        <taxon>Cellvibrionaceae</taxon>
        <taxon>Pseudoteredinibacter</taxon>
    </lineage>
</organism>
<dbReference type="RefSeq" id="WP_166850873.1">
    <property type="nucleotide sequence ID" value="NZ_JAAONY010000001.1"/>
</dbReference>
<dbReference type="GO" id="GO:0050427">
    <property type="term" value="P:3'-phosphoadenosine 5'-phosphosulfate metabolic process"/>
    <property type="evidence" value="ECO:0007669"/>
    <property type="project" value="TreeGrafter"/>
</dbReference>
<feature type="binding site" evidence="9">
    <location>
        <position position="234"/>
    </location>
    <ligand>
        <name>substrate</name>
    </ligand>
</feature>
<dbReference type="EC" id="3.1.3.7" evidence="9"/>
<comment type="similarity">
    <text evidence="2 9">Belongs to the inositol monophosphatase superfamily. CysQ family.</text>
</comment>
<dbReference type="InParanoid" id="A0A7X0MUF3"/>
<feature type="binding site" evidence="9">
    <location>
        <position position="76"/>
    </location>
    <ligand>
        <name>Mg(2+)</name>
        <dbReference type="ChEBI" id="CHEBI:18420"/>
        <label>1</label>
    </ligand>
</feature>
<keyword evidence="5 9" id="KW-0479">Metal-binding</keyword>
<keyword evidence="3 9" id="KW-1003">Cell membrane</keyword>
<evidence type="ECO:0000256" key="1">
    <source>
        <dbReference type="ARBA" id="ARBA00001625"/>
    </source>
</evidence>
<evidence type="ECO:0000313" key="12">
    <source>
        <dbReference type="Proteomes" id="UP000528457"/>
    </source>
</evidence>
<dbReference type="NCBIfam" id="TIGR01331">
    <property type="entry name" value="bisphos_cysQ"/>
    <property type="match status" value="1"/>
</dbReference>
<feature type="binding site" evidence="10">
    <location>
        <position position="98"/>
    </location>
    <ligand>
        <name>Mg(2+)</name>
        <dbReference type="ChEBI" id="CHEBI:18420"/>
        <label>1</label>
        <note>catalytic</note>
    </ligand>
</feature>
<feature type="binding site" evidence="9">
    <location>
        <position position="98"/>
    </location>
    <ligand>
        <name>Mg(2+)</name>
        <dbReference type="ChEBI" id="CHEBI:18420"/>
        <label>1</label>
    </ligand>
</feature>
<dbReference type="InterPro" id="IPR000760">
    <property type="entry name" value="Inositol_monophosphatase-like"/>
</dbReference>
<gene>
    <name evidence="9" type="primary">cysQ</name>
    <name evidence="11" type="ORF">HNR48_000839</name>
</gene>
<feature type="binding site" evidence="9">
    <location>
        <position position="96"/>
    </location>
    <ligand>
        <name>Mg(2+)</name>
        <dbReference type="ChEBI" id="CHEBI:18420"/>
        <label>2</label>
    </ligand>
</feature>
<evidence type="ECO:0000256" key="4">
    <source>
        <dbReference type="ARBA" id="ARBA00022519"/>
    </source>
</evidence>
<dbReference type="SUPFAM" id="SSF56655">
    <property type="entry name" value="Carbohydrate phosphatase"/>
    <property type="match status" value="1"/>
</dbReference>
<feature type="binding site" evidence="9">
    <location>
        <position position="99"/>
    </location>
    <ligand>
        <name>Mg(2+)</name>
        <dbReference type="ChEBI" id="CHEBI:18420"/>
        <label>2</label>
    </ligand>
</feature>
<feature type="binding site" evidence="9">
    <location>
        <position position="96"/>
    </location>
    <ligand>
        <name>Mg(2+)</name>
        <dbReference type="ChEBI" id="CHEBI:18420"/>
        <label>1</label>
    </ligand>
</feature>
<dbReference type="InterPro" id="IPR020583">
    <property type="entry name" value="Inositol_monoP_metal-BS"/>
</dbReference>
<dbReference type="InterPro" id="IPR020550">
    <property type="entry name" value="Inositol_monophosphatase_CS"/>
</dbReference>
<name>A0A7X0MUF3_9GAMM</name>
<protein>
    <recommendedName>
        <fullName evidence="9">3'(2'),5'-bisphosphate nucleotidase CysQ</fullName>
        <ecNumber evidence="9">3.1.3.7</ecNumber>
    </recommendedName>
    <alternativeName>
        <fullName evidence="9">3'(2'),5-bisphosphonucleoside 3'(2')-phosphohydrolase</fullName>
    </alternativeName>
    <alternativeName>
        <fullName evidence="9">3'-phosphoadenosine 5'-phosphate phosphatase</fullName>
        <shortName evidence="9">PAP phosphatase</shortName>
    </alternativeName>
</protein>
<feature type="binding site" evidence="9">
    <location>
        <position position="234"/>
    </location>
    <ligand>
        <name>Mg(2+)</name>
        <dbReference type="ChEBI" id="CHEBI:18420"/>
        <label>2</label>
    </ligand>
</feature>
<dbReference type="PANTHER" id="PTHR43028:SF5">
    <property type="entry name" value="3'(2'),5'-BISPHOSPHATE NUCLEOTIDASE 1"/>
    <property type="match status" value="1"/>
</dbReference>
<dbReference type="InterPro" id="IPR006240">
    <property type="entry name" value="CysQ"/>
</dbReference>
<evidence type="ECO:0000256" key="2">
    <source>
        <dbReference type="ARBA" id="ARBA00005289"/>
    </source>
</evidence>
<evidence type="ECO:0000313" key="11">
    <source>
        <dbReference type="EMBL" id="MBB6520561.1"/>
    </source>
</evidence>
<comment type="catalytic activity">
    <reaction evidence="1 9">
        <text>adenosine 3',5'-bisphosphate + H2O = AMP + phosphate</text>
        <dbReference type="Rhea" id="RHEA:10040"/>
        <dbReference type="ChEBI" id="CHEBI:15377"/>
        <dbReference type="ChEBI" id="CHEBI:43474"/>
        <dbReference type="ChEBI" id="CHEBI:58343"/>
        <dbReference type="ChEBI" id="CHEBI:456215"/>
        <dbReference type="EC" id="3.1.3.7"/>
    </reaction>
</comment>
<dbReference type="CDD" id="cd01638">
    <property type="entry name" value="CysQ"/>
    <property type="match status" value="1"/>
</dbReference>
<dbReference type="Proteomes" id="UP000528457">
    <property type="component" value="Unassembled WGS sequence"/>
</dbReference>
<comment type="caution">
    <text evidence="11">The sequence shown here is derived from an EMBL/GenBank/DDBJ whole genome shotgun (WGS) entry which is preliminary data.</text>
</comment>
<feature type="binding site" evidence="9">
    <location>
        <begin position="98"/>
        <end position="101"/>
    </location>
    <ligand>
        <name>substrate</name>
    </ligand>
</feature>
<keyword evidence="12" id="KW-1185">Reference proteome</keyword>
<feature type="binding site" evidence="9">
    <location>
        <position position="76"/>
    </location>
    <ligand>
        <name>substrate</name>
    </ligand>
</feature>
<evidence type="ECO:0000256" key="9">
    <source>
        <dbReference type="HAMAP-Rule" id="MF_02095"/>
    </source>
</evidence>
<dbReference type="InterPro" id="IPR050725">
    <property type="entry name" value="CysQ/Inositol_MonoPase"/>
</dbReference>
<dbReference type="FunCoup" id="A0A7X0MUF3">
    <property type="interactions" value="181"/>
</dbReference>
<comment type="function">
    <text evidence="9">Converts adenosine-3',5'-bisphosphate (PAP) to AMP.</text>
</comment>
<evidence type="ECO:0000256" key="6">
    <source>
        <dbReference type="ARBA" id="ARBA00022801"/>
    </source>
</evidence>
<sequence>MSLHPPSLSRADLCERLLEIGRAAGEAILEIYQQQGNIDVQHKSDDSPVTQADLAAHKVICQGLTELSPDIPVLSEEAHMPSFEERQSWPYYWLIDPLDGTKEFIRRNDEFTVNIALIHQHRAILGLVHTPVLDISYLGHQLGEKPLALKYHRGASGNLTEEPIQASRQSSGQSLSVVGSRRHGAEALDALLTRLKPYFGDYELQSMGSSLKLCLIAEGRAQLYPRLAPTCEWDTAAAQAVVEAAGGQVLNPEFKPLSYNQKDSLLNPNFYVVGDSSLDWASLLQD</sequence>
<dbReference type="EMBL" id="JACHHT010000001">
    <property type="protein sequence ID" value="MBB6520561.1"/>
    <property type="molecule type" value="Genomic_DNA"/>
</dbReference>
<dbReference type="Gene3D" id="3.30.540.10">
    <property type="entry name" value="Fructose-1,6-Bisphosphatase, subunit A, domain 1"/>
    <property type="match status" value="1"/>
</dbReference>
<feature type="binding site" evidence="10">
    <location>
        <position position="234"/>
    </location>
    <ligand>
        <name>Mg(2+)</name>
        <dbReference type="ChEBI" id="CHEBI:18420"/>
        <label>1</label>
        <note>catalytic</note>
    </ligand>
</feature>
<dbReference type="GO" id="GO:0005886">
    <property type="term" value="C:plasma membrane"/>
    <property type="evidence" value="ECO:0007669"/>
    <property type="project" value="UniProtKB-SubCell"/>
</dbReference>
<dbReference type="GO" id="GO:0000103">
    <property type="term" value="P:sulfate assimilation"/>
    <property type="evidence" value="ECO:0007669"/>
    <property type="project" value="TreeGrafter"/>
</dbReference>
<dbReference type="FunFam" id="3.40.190.80:FF:000005">
    <property type="entry name" value="3'(2'),5'-bisphosphate nucleotidase CysQ"/>
    <property type="match status" value="1"/>
</dbReference>
<dbReference type="PRINTS" id="PR00377">
    <property type="entry name" value="IMPHPHTASES"/>
</dbReference>
<keyword evidence="4 9" id="KW-0997">Cell inner membrane</keyword>
<evidence type="ECO:0000256" key="5">
    <source>
        <dbReference type="ARBA" id="ARBA00022723"/>
    </source>
</evidence>
<keyword evidence="7 9" id="KW-0460">Magnesium</keyword>
<dbReference type="PROSITE" id="PS00630">
    <property type="entry name" value="IMP_2"/>
    <property type="match status" value="1"/>
</dbReference>
<dbReference type="GO" id="GO:0008441">
    <property type="term" value="F:3'(2'),5'-bisphosphate nucleotidase activity"/>
    <property type="evidence" value="ECO:0007669"/>
    <property type="project" value="UniProtKB-UniRule"/>
</dbReference>
<dbReference type="PROSITE" id="PS00629">
    <property type="entry name" value="IMP_1"/>
    <property type="match status" value="1"/>
</dbReference>
<keyword evidence="6 9" id="KW-0378">Hydrolase</keyword>